<keyword evidence="1" id="KW-0472">Membrane</keyword>
<keyword evidence="1" id="KW-0812">Transmembrane</keyword>
<keyword evidence="1" id="KW-1133">Transmembrane helix</keyword>
<evidence type="ECO:0000313" key="2">
    <source>
        <dbReference type="EMBL" id="GFS93514.1"/>
    </source>
</evidence>
<comment type="caution">
    <text evidence="2">The sequence shown here is derived from an EMBL/GenBank/DDBJ whole genome shotgun (WGS) entry which is preliminary data.</text>
</comment>
<sequence>MKSSVITCSKFEDFLHTFSRWMIQWKVIIVLFSLAFTSDLSNVVTLIFFPAIDSTICGYSRYIAEVELTLIQSLCQTLIKICSSCCNFVQRHCLIPYNCEVSINASQL</sequence>
<evidence type="ECO:0000313" key="3">
    <source>
        <dbReference type="Proteomes" id="UP000887013"/>
    </source>
</evidence>
<accession>A0A8X6N4T2</accession>
<dbReference type="EMBL" id="BMAW01053920">
    <property type="protein sequence ID" value="GFS93514.1"/>
    <property type="molecule type" value="Genomic_DNA"/>
</dbReference>
<gene>
    <name evidence="2" type="ORF">NPIL_246221</name>
</gene>
<dbReference type="Proteomes" id="UP000887013">
    <property type="component" value="Unassembled WGS sequence"/>
</dbReference>
<keyword evidence="3" id="KW-1185">Reference proteome</keyword>
<protein>
    <submittedName>
        <fullName evidence="2">Uncharacterized protein</fullName>
    </submittedName>
</protein>
<organism evidence="2 3">
    <name type="scientific">Nephila pilipes</name>
    <name type="common">Giant wood spider</name>
    <name type="synonym">Nephila maculata</name>
    <dbReference type="NCBI Taxonomy" id="299642"/>
    <lineage>
        <taxon>Eukaryota</taxon>
        <taxon>Metazoa</taxon>
        <taxon>Ecdysozoa</taxon>
        <taxon>Arthropoda</taxon>
        <taxon>Chelicerata</taxon>
        <taxon>Arachnida</taxon>
        <taxon>Araneae</taxon>
        <taxon>Araneomorphae</taxon>
        <taxon>Entelegynae</taxon>
        <taxon>Araneoidea</taxon>
        <taxon>Nephilidae</taxon>
        <taxon>Nephila</taxon>
    </lineage>
</organism>
<proteinExistence type="predicted"/>
<reference evidence="2" key="1">
    <citation type="submission" date="2020-08" db="EMBL/GenBank/DDBJ databases">
        <title>Multicomponent nature underlies the extraordinary mechanical properties of spider dragline silk.</title>
        <authorList>
            <person name="Kono N."/>
            <person name="Nakamura H."/>
            <person name="Mori M."/>
            <person name="Yoshida Y."/>
            <person name="Ohtoshi R."/>
            <person name="Malay A.D."/>
            <person name="Moran D.A.P."/>
            <person name="Tomita M."/>
            <person name="Numata K."/>
            <person name="Arakawa K."/>
        </authorList>
    </citation>
    <scope>NUCLEOTIDE SEQUENCE</scope>
</reference>
<feature type="transmembrane region" description="Helical" evidence="1">
    <location>
        <begin position="27"/>
        <end position="52"/>
    </location>
</feature>
<dbReference type="AlphaFoldDB" id="A0A8X6N4T2"/>
<name>A0A8X6N4T2_NEPPI</name>
<evidence type="ECO:0000256" key="1">
    <source>
        <dbReference type="SAM" id="Phobius"/>
    </source>
</evidence>